<accession>A0A2H0LV30</accession>
<name>A0A2H0LV30_9BACT</name>
<proteinExistence type="predicted"/>
<sequence>MKNNIFAILLIYLITFIAYGYTETVNPDTNLKSATKMFSGIKSLLPTVKQVSSSSLNVENISGHYCTLGPSMKERRGGALSGSELYLFPDNTYIYLKWADILPLTIYEKGQWDINNSFIILHSDGSVHQKDFPRDHEYLPLIIQSGTKDNIFIMGTEKEYSYFIKEAKNDPAFMLLLCGLEKEKTISHNETKSIREKLMKESWRPEFFKE</sequence>
<gene>
    <name evidence="1" type="ORF">COV72_09085</name>
</gene>
<reference evidence="1 2" key="1">
    <citation type="submission" date="2017-09" db="EMBL/GenBank/DDBJ databases">
        <title>Depth-based differentiation of microbial function through sediment-hosted aquifers and enrichment of novel symbionts in the deep terrestrial subsurface.</title>
        <authorList>
            <person name="Probst A.J."/>
            <person name="Ladd B."/>
            <person name="Jarett J.K."/>
            <person name="Geller-Mcgrath D.E."/>
            <person name="Sieber C.M."/>
            <person name="Emerson J.B."/>
            <person name="Anantharaman K."/>
            <person name="Thomas B.C."/>
            <person name="Malmstrom R."/>
            <person name="Stieglmeier M."/>
            <person name="Klingl A."/>
            <person name="Woyke T."/>
            <person name="Ryan C.M."/>
            <person name="Banfield J.F."/>
        </authorList>
    </citation>
    <scope>NUCLEOTIDE SEQUENCE [LARGE SCALE GENOMIC DNA]</scope>
    <source>
        <strain evidence="1">CG11_big_fil_rev_8_21_14_0_20_42_13</strain>
    </source>
</reference>
<organism evidence="1 2">
    <name type="scientific">Candidatus Ghiorseimicrobium undicola</name>
    <dbReference type="NCBI Taxonomy" id="1974746"/>
    <lineage>
        <taxon>Bacteria</taxon>
        <taxon>Pseudomonadati</taxon>
        <taxon>Candidatus Omnitrophota</taxon>
        <taxon>Candidatus Ghiorseimicrobium</taxon>
    </lineage>
</organism>
<comment type="caution">
    <text evidence="1">The sequence shown here is derived from an EMBL/GenBank/DDBJ whole genome shotgun (WGS) entry which is preliminary data.</text>
</comment>
<evidence type="ECO:0000313" key="1">
    <source>
        <dbReference type="EMBL" id="PIQ88258.1"/>
    </source>
</evidence>
<evidence type="ECO:0000313" key="2">
    <source>
        <dbReference type="Proteomes" id="UP000229641"/>
    </source>
</evidence>
<dbReference type="Proteomes" id="UP000229641">
    <property type="component" value="Unassembled WGS sequence"/>
</dbReference>
<dbReference type="AlphaFoldDB" id="A0A2H0LV30"/>
<protein>
    <submittedName>
        <fullName evidence="1">Uncharacterized protein</fullName>
    </submittedName>
</protein>
<dbReference type="EMBL" id="PCWA01000111">
    <property type="protein sequence ID" value="PIQ88258.1"/>
    <property type="molecule type" value="Genomic_DNA"/>
</dbReference>